<dbReference type="Pfam" id="PF00672">
    <property type="entry name" value="HAMP"/>
    <property type="match status" value="1"/>
</dbReference>
<keyword evidence="3 5" id="KW-0807">Transducer</keyword>
<dbReference type="SMART" id="SM00283">
    <property type="entry name" value="MA"/>
    <property type="match status" value="1"/>
</dbReference>
<keyword evidence="6" id="KW-0812">Transmembrane</keyword>
<evidence type="ECO:0000259" key="7">
    <source>
        <dbReference type="PROSITE" id="PS50111"/>
    </source>
</evidence>
<dbReference type="Pfam" id="PF00015">
    <property type="entry name" value="MCPsignal"/>
    <property type="match status" value="1"/>
</dbReference>
<evidence type="ECO:0000313" key="10">
    <source>
        <dbReference type="EMBL" id="SFJ86458.1"/>
    </source>
</evidence>
<keyword evidence="2" id="KW-1003">Cell membrane</keyword>
<keyword evidence="2" id="KW-0997">Cell inner membrane</keyword>
<dbReference type="InterPro" id="IPR003660">
    <property type="entry name" value="HAMP_dom"/>
</dbReference>
<keyword evidence="11" id="KW-1185">Reference proteome</keyword>
<reference evidence="10 11" key="1">
    <citation type="submission" date="2016-10" db="EMBL/GenBank/DDBJ databases">
        <authorList>
            <person name="Varghese N."/>
            <person name="Submissions S."/>
        </authorList>
    </citation>
    <scope>NUCLEOTIDE SEQUENCE [LARGE SCALE GENOMIC DNA]</scope>
    <source>
        <strain evidence="10 11">DSM 16392</strain>
    </source>
</reference>
<dbReference type="PANTHER" id="PTHR32089">
    <property type="entry name" value="METHYL-ACCEPTING CHEMOTAXIS PROTEIN MCPB"/>
    <property type="match status" value="1"/>
</dbReference>
<evidence type="ECO:0000256" key="6">
    <source>
        <dbReference type="SAM" id="Phobius"/>
    </source>
</evidence>
<dbReference type="EMBL" id="FOSK01000001">
    <property type="protein sequence ID" value="SFJ86458.1"/>
    <property type="molecule type" value="Genomic_DNA"/>
</dbReference>
<dbReference type="InterPro" id="IPR004090">
    <property type="entry name" value="Chemotax_Me-accpt_rcpt"/>
</dbReference>
<dbReference type="PROSITE" id="PS50885">
    <property type="entry name" value="HAMP"/>
    <property type="match status" value="1"/>
</dbReference>
<evidence type="ECO:0000256" key="2">
    <source>
        <dbReference type="ARBA" id="ARBA00022519"/>
    </source>
</evidence>
<keyword evidence="6" id="KW-1133">Transmembrane helix</keyword>
<keyword evidence="6" id="KW-0472">Membrane</keyword>
<proteinExistence type="inferred from homology"/>
<dbReference type="PANTHER" id="PTHR32089:SF112">
    <property type="entry name" value="LYSOZYME-LIKE PROTEIN-RELATED"/>
    <property type="match status" value="1"/>
</dbReference>
<evidence type="ECO:0000256" key="4">
    <source>
        <dbReference type="ARBA" id="ARBA00029447"/>
    </source>
</evidence>
<dbReference type="InterPro" id="IPR004089">
    <property type="entry name" value="MCPsignal_dom"/>
</dbReference>
<name>A0A1I3UTB7_9HYPH</name>
<dbReference type="PRINTS" id="PR00260">
    <property type="entry name" value="CHEMTRNSDUCR"/>
</dbReference>
<evidence type="ECO:0000259" key="8">
    <source>
        <dbReference type="PROSITE" id="PS50192"/>
    </source>
</evidence>
<feature type="transmembrane region" description="Helical" evidence="6">
    <location>
        <begin position="29"/>
        <end position="49"/>
    </location>
</feature>
<feature type="domain" description="HAMP" evidence="9">
    <location>
        <begin position="327"/>
        <end position="380"/>
    </location>
</feature>
<dbReference type="PROSITE" id="PS50111">
    <property type="entry name" value="CHEMOTAXIS_TRANSDUC_2"/>
    <property type="match status" value="1"/>
</dbReference>
<evidence type="ECO:0000313" key="11">
    <source>
        <dbReference type="Proteomes" id="UP000199598"/>
    </source>
</evidence>
<comment type="caution">
    <text evidence="10">The sequence shown here is derived from an EMBL/GenBank/DDBJ whole genome shotgun (WGS) entry which is preliminary data.</text>
</comment>
<evidence type="ECO:0000256" key="1">
    <source>
        <dbReference type="ARBA" id="ARBA00004429"/>
    </source>
</evidence>
<evidence type="ECO:0000256" key="5">
    <source>
        <dbReference type="PROSITE-ProRule" id="PRU00284"/>
    </source>
</evidence>
<comment type="subcellular location">
    <subcellularLocation>
        <location evidence="1">Cell inner membrane</location>
        <topology evidence="1">Multi-pass membrane protein</topology>
    </subcellularLocation>
</comment>
<dbReference type="SUPFAM" id="SSF58104">
    <property type="entry name" value="Methyl-accepting chemotaxis protein (MCP) signaling domain"/>
    <property type="match status" value="1"/>
</dbReference>
<dbReference type="RefSeq" id="WP_093515864.1">
    <property type="nucleotide sequence ID" value="NZ_FOSK01000001.1"/>
</dbReference>
<comment type="similarity">
    <text evidence="4">Belongs to the methyl-accepting chemotaxis (MCP) protein family.</text>
</comment>
<feature type="domain" description="T-SNARE coiled-coil homology" evidence="8">
    <location>
        <begin position="572"/>
        <end position="634"/>
    </location>
</feature>
<dbReference type="SMART" id="SM00304">
    <property type="entry name" value="HAMP"/>
    <property type="match status" value="1"/>
</dbReference>
<accession>A0A1I3UTB7</accession>
<dbReference type="InterPro" id="IPR000727">
    <property type="entry name" value="T_SNARE_dom"/>
</dbReference>
<organism evidence="10 11">
    <name type="scientific">Pseudovibrio ascidiaceicola</name>
    <dbReference type="NCBI Taxonomy" id="285279"/>
    <lineage>
        <taxon>Bacteria</taxon>
        <taxon>Pseudomonadati</taxon>
        <taxon>Pseudomonadota</taxon>
        <taxon>Alphaproteobacteria</taxon>
        <taxon>Hyphomicrobiales</taxon>
        <taxon>Stappiaceae</taxon>
        <taxon>Pseudovibrio</taxon>
    </lineage>
</organism>
<protein>
    <submittedName>
        <fullName evidence="10">Methyl-accepting chemotaxis protein</fullName>
    </submittedName>
</protein>
<dbReference type="Gene3D" id="6.10.340.10">
    <property type="match status" value="1"/>
</dbReference>
<feature type="domain" description="Methyl-accepting transducer" evidence="7">
    <location>
        <begin position="420"/>
        <end position="642"/>
    </location>
</feature>
<dbReference type="Gene3D" id="1.10.287.950">
    <property type="entry name" value="Methyl-accepting chemotaxis protein"/>
    <property type="match status" value="1"/>
</dbReference>
<evidence type="ECO:0000259" key="9">
    <source>
        <dbReference type="PROSITE" id="PS50885"/>
    </source>
</evidence>
<feature type="transmembrane region" description="Helical" evidence="6">
    <location>
        <begin position="305"/>
        <end position="330"/>
    </location>
</feature>
<evidence type="ECO:0000256" key="3">
    <source>
        <dbReference type="ARBA" id="ARBA00023224"/>
    </source>
</evidence>
<dbReference type="Proteomes" id="UP000199598">
    <property type="component" value="Unassembled WGS sequence"/>
</dbReference>
<sequence length="676" mass="71908">MRVNWTRAISSTGNKVFSLTRNVSIRFRAIALGILTLIGFGGVGFVYLWSQQQTEAAFLQSKEYTELAELSQTIAITAGVLQSTQKDYENVPSDSLKSRFDTLVGEAQTELQELSTLPVAMDYFLEISDARDTVDAISGAFEMLHGYQSTLGYDADRGLQKELSATLSQAEAAVKQKHRRSKDPNTLKLMHTFSDLSRAQLDYALTGSQNSLGAFEVAFSRYERTIPRAQIDPAVAEKVKTNMVAYQKAFEAYSKAYDKRATSSELLANLFDLLPPRLDDLKSAAVQGANDAQARLTATTQQTNLYLGIAVGGIALTLFILGSLLIFGILRNLNALRNAMALLAKNDLSAVIPLNKGGREISAMAQTLQVFRDNIEERRKLQDHQDNENAEKQARAEQVDNLIVGFEQTVAEALSSLHSAADGLGEASNDVGSAADNVSKEAVSAGRAVESAAENVSSASAATEELAMSINEIAGQAEQSTSVADRAVEGSKATAETMNLLSDAANRIGEAVGLIRDIANQTNLLALNATIEAARAGEHGKGFAVVASEVKMLANQTSQATEEIAQQVGSIQEASAEAVGAIGDVSDVIHEMSQIAAAVAASVEQQNAAIQSITENVANATQSSQEGASAMQMVENASSNARSTGGTVSDLADALSRQADHINNTVGAFLEKVRAA</sequence>
<dbReference type="PROSITE" id="PS50192">
    <property type="entry name" value="T_SNARE"/>
    <property type="match status" value="1"/>
</dbReference>
<gene>
    <name evidence="10" type="ORF">SAMN04488518_10131</name>
</gene>